<gene>
    <name evidence="1" type="ORF">ACFSW4_03800</name>
</gene>
<protein>
    <submittedName>
        <fullName evidence="1">DUF4269 domain-containing protein</fullName>
    </submittedName>
</protein>
<evidence type="ECO:0000313" key="2">
    <source>
        <dbReference type="Proteomes" id="UP001597452"/>
    </source>
</evidence>
<dbReference type="RefSeq" id="WP_377327546.1">
    <property type="nucleotide sequence ID" value="NZ_JBHUMZ010000011.1"/>
</dbReference>
<accession>A0ABW5Q7Q7</accession>
<reference evidence="2" key="1">
    <citation type="journal article" date="2019" name="Int. J. Syst. Evol. Microbiol.">
        <title>The Global Catalogue of Microorganisms (GCM) 10K type strain sequencing project: providing services to taxonomists for standard genome sequencing and annotation.</title>
        <authorList>
            <consortium name="The Broad Institute Genomics Platform"/>
            <consortium name="The Broad Institute Genome Sequencing Center for Infectious Disease"/>
            <person name="Wu L."/>
            <person name="Ma J."/>
        </authorList>
    </citation>
    <scope>NUCLEOTIDE SEQUENCE [LARGE SCALE GENOMIC DNA]</scope>
    <source>
        <strain evidence="2">TISTR 1571</strain>
    </source>
</reference>
<sequence>MKRKEEAIDAIKKLDICNQLSEYKPELCGTIPLGIDVSTSDLDIIMEVKDLTSFEDKIKLLYSDQPYFKINRKIIRGKHVVKANFVYKGFEFELFGQDVPVHEQYAYLHMVIEKKILLKNPELKPKMISLKQRGYKTEPAFCKVLGIAGDPYEALIQYGKDQSYI</sequence>
<proteinExistence type="predicted"/>
<dbReference type="Pfam" id="PF14091">
    <property type="entry name" value="DUF4269"/>
    <property type="match status" value="1"/>
</dbReference>
<comment type="caution">
    <text evidence="1">The sequence shown here is derived from an EMBL/GenBank/DDBJ whole genome shotgun (WGS) entry which is preliminary data.</text>
</comment>
<evidence type="ECO:0000313" key="1">
    <source>
        <dbReference type="EMBL" id="MFD2638003.1"/>
    </source>
</evidence>
<keyword evidence="2" id="KW-1185">Reference proteome</keyword>
<dbReference type="EMBL" id="JBHUMZ010000011">
    <property type="protein sequence ID" value="MFD2638003.1"/>
    <property type="molecule type" value="Genomic_DNA"/>
</dbReference>
<organism evidence="1 2">
    <name type="scientific">Piscibacillus salipiscarius</name>
    <dbReference type="NCBI Taxonomy" id="299480"/>
    <lineage>
        <taxon>Bacteria</taxon>
        <taxon>Bacillati</taxon>
        <taxon>Bacillota</taxon>
        <taxon>Bacilli</taxon>
        <taxon>Bacillales</taxon>
        <taxon>Bacillaceae</taxon>
        <taxon>Piscibacillus</taxon>
    </lineage>
</organism>
<dbReference type="InterPro" id="IPR025365">
    <property type="entry name" value="DUF4269"/>
</dbReference>
<name>A0ABW5Q7Q7_9BACI</name>
<dbReference type="Proteomes" id="UP001597452">
    <property type="component" value="Unassembled WGS sequence"/>
</dbReference>